<dbReference type="Pfam" id="PF00440">
    <property type="entry name" value="TetR_N"/>
    <property type="match status" value="1"/>
</dbReference>
<dbReference type="InterPro" id="IPR036271">
    <property type="entry name" value="Tet_transcr_reg_TetR-rel_C_sf"/>
</dbReference>
<dbReference type="PROSITE" id="PS50977">
    <property type="entry name" value="HTH_TETR_2"/>
    <property type="match status" value="1"/>
</dbReference>
<reference evidence="6 7" key="1">
    <citation type="submission" date="2018-08" db="EMBL/GenBank/DDBJ databases">
        <title>Erythrobacter zhengii sp.nov., a bacterium isolated from deep-sea sediment.</title>
        <authorList>
            <person name="Fang C."/>
            <person name="Wu Y.-H."/>
            <person name="Sun C."/>
            <person name="Wang H."/>
            <person name="Cheng H."/>
            <person name="Meng F.-X."/>
            <person name="Wang C.-S."/>
            <person name="Xu X.-W."/>
        </authorList>
    </citation>
    <scope>NUCLEOTIDE SEQUENCE [LARGE SCALE GENOMIC DNA]</scope>
    <source>
        <strain evidence="6 7">V18</strain>
    </source>
</reference>
<evidence type="ECO:0000259" key="5">
    <source>
        <dbReference type="PROSITE" id="PS50977"/>
    </source>
</evidence>
<dbReference type="SUPFAM" id="SSF48498">
    <property type="entry name" value="Tetracyclin repressor-like, C-terminal domain"/>
    <property type="match status" value="1"/>
</dbReference>
<dbReference type="EMBL" id="QXFL01000003">
    <property type="protein sequence ID" value="RIV86877.1"/>
    <property type="molecule type" value="Genomic_DNA"/>
</dbReference>
<dbReference type="InterPro" id="IPR009057">
    <property type="entry name" value="Homeodomain-like_sf"/>
</dbReference>
<sequence>MVYRDKFGFYLMNEVGVLMPRTIERSNNKQRLSKAVWMEKTLEKIGEVGVASIQVELLARELGVTKGSFYWHFKDKQELIREALVYWYDSATRLISQAAKRNFDDPRDRLRYVYKLALNIRYDVPGGAVERALQEWARISTLATEITQRVDQERISFLADAYIELGHSELEARQTATLALAQLTGINVLLRSQPNRDRSEYLRAIITQFICQKN</sequence>
<dbReference type="OrthoDB" id="3218408at2"/>
<dbReference type="AlphaFoldDB" id="A0A418NTU0"/>
<accession>A0A418NTU0</accession>
<proteinExistence type="predicted"/>
<dbReference type="PANTHER" id="PTHR47506:SF7">
    <property type="entry name" value="TRANSCRIPTIONAL REGULATORY PROTEIN"/>
    <property type="match status" value="1"/>
</dbReference>
<keyword evidence="3" id="KW-0804">Transcription</keyword>
<evidence type="ECO:0000256" key="2">
    <source>
        <dbReference type="ARBA" id="ARBA00023125"/>
    </source>
</evidence>
<organism evidence="6 7">
    <name type="scientific">Aurantiacibacter zhengii</name>
    <dbReference type="NCBI Taxonomy" id="2307003"/>
    <lineage>
        <taxon>Bacteria</taxon>
        <taxon>Pseudomonadati</taxon>
        <taxon>Pseudomonadota</taxon>
        <taxon>Alphaproteobacteria</taxon>
        <taxon>Sphingomonadales</taxon>
        <taxon>Erythrobacteraceae</taxon>
        <taxon>Aurantiacibacter</taxon>
    </lineage>
</organism>
<dbReference type="InterPro" id="IPR001647">
    <property type="entry name" value="HTH_TetR"/>
</dbReference>
<evidence type="ECO:0000256" key="1">
    <source>
        <dbReference type="ARBA" id="ARBA00023015"/>
    </source>
</evidence>
<name>A0A418NTU0_9SPHN</name>
<feature type="DNA-binding region" description="H-T-H motif" evidence="4">
    <location>
        <begin position="54"/>
        <end position="73"/>
    </location>
</feature>
<protein>
    <submittedName>
        <fullName evidence="6">TetR/AcrR family transcriptional regulator</fullName>
    </submittedName>
</protein>
<dbReference type="Proteomes" id="UP000286576">
    <property type="component" value="Unassembled WGS sequence"/>
</dbReference>
<dbReference type="GO" id="GO:0003677">
    <property type="term" value="F:DNA binding"/>
    <property type="evidence" value="ECO:0007669"/>
    <property type="project" value="UniProtKB-UniRule"/>
</dbReference>
<feature type="domain" description="HTH tetR-type" evidence="5">
    <location>
        <begin position="31"/>
        <end position="91"/>
    </location>
</feature>
<evidence type="ECO:0000256" key="3">
    <source>
        <dbReference type="ARBA" id="ARBA00023163"/>
    </source>
</evidence>
<keyword evidence="2 4" id="KW-0238">DNA-binding</keyword>
<comment type="caution">
    <text evidence="6">The sequence shown here is derived from an EMBL/GenBank/DDBJ whole genome shotgun (WGS) entry which is preliminary data.</text>
</comment>
<evidence type="ECO:0000256" key="4">
    <source>
        <dbReference type="PROSITE-ProRule" id="PRU00335"/>
    </source>
</evidence>
<evidence type="ECO:0000313" key="6">
    <source>
        <dbReference type="EMBL" id="RIV86877.1"/>
    </source>
</evidence>
<dbReference type="PANTHER" id="PTHR47506">
    <property type="entry name" value="TRANSCRIPTIONAL REGULATORY PROTEIN"/>
    <property type="match status" value="1"/>
</dbReference>
<dbReference type="RefSeq" id="WP_119586692.1">
    <property type="nucleotide sequence ID" value="NZ_CAWODQ010000022.1"/>
</dbReference>
<dbReference type="Gene3D" id="1.10.357.10">
    <property type="entry name" value="Tetracycline Repressor, domain 2"/>
    <property type="match status" value="1"/>
</dbReference>
<keyword evidence="1" id="KW-0805">Transcription regulation</keyword>
<keyword evidence="7" id="KW-1185">Reference proteome</keyword>
<gene>
    <name evidence="6" type="ORF">D2V07_09400</name>
</gene>
<evidence type="ECO:0000313" key="7">
    <source>
        <dbReference type="Proteomes" id="UP000286576"/>
    </source>
</evidence>
<dbReference type="SUPFAM" id="SSF46689">
    <property type="entry name" value="Homeodomain-like"/>
    <property type="match status" value="1"/>
</dbReference>